<dbReference type="InterPro" id="IPR036116">
    <property type="entry name" value="FN3_sf"/>
</dbReference>
<feature type="domain" description="Fibronectin type-III" evidence="2">
    <location>
        <begin position="174"/>
        <end position="262"/>
    </location>
</feature>
<evidence type="ECO:0000259" key="2">
    <source>
        <dbReference type="PROSITE" id="PS50853"/>
    </source>
</evidence>
<dbReference type="Pfam" id="PF00041">
    <property type="entry name" value="fn3"/>
    <property type="match status" value="6"/>
</dbReference>
<feature type="domain" description="Fibronectin type-III" evidence="2">
    <location>
        <begin position="709"/>
        <end position="799"/>
    </location>
</feature>
<feature type="domain" description="Fibronectin type-III" evidence="2">
    <location>
        <begin position="1333"/>
        <end position="1412"/>
    </location>
</feature>
<feature type="domain" description="Fibronectin type-III" evidence="2">
    <location>
        <begin position="611"/>
        <end position="708"/>
    </location>
</feature>
<evidence type="ECO:0000313" key="3">
    <source>
        <dbReference type="EMBL" id="NDU95115.1"/>
    </source>
</evidence>
<dbReference type="InterPro" id="IPR013783">
    <property type="entry name" value="Ig-like_fold"/>
</dbReference>
<dbReference type="CDD" id="cd00063">
    <property type="entry name" value="FN3"/>
    <property type="match status" value="13"/>
</dbReference>
<feature type="domain" description="Fibronectin type-III" evidence="2">
    <location>
        <begin position="1158"/>
        <end position="1244"/>
    </location>
</feature>
<feature type="domain" description="Fibronectin type-III" evidence="2">
    <location>
        <begin position="1420"/>
        <end position="1506"/>
    </location>
</feature>
<protein>
    <recommendedName>
        <fullName evidence="2">Fibronectin type-III domain-containing protein</fullName>
    </recommendedName>
</protein>
<reference evidence="3 4" key="1">
    <citation type="submission" date="2020-02" db="EMBL/GenBank/DDBJ databases">
        <title>Draft genome sequence of two Spirosoma agri KCTC 52727 and Spirosoma terrae KCTC 52035.</title>
        <authorList>
            <person name="Rojas J."/>
            <person name="Ambika Manirajan B."/>
            <person name="Suarez C."/>
            <person name="Ratering S."/>
            <person name="Schnell S."/>
        </authorList>
    </citation>
    <scope>NUCLEOTIDE SEQUENCE [LARGE SCALE GENOMIC DNA]</scope>
    <source>
        <strain evidence="3 4">KCTC 52035</strain>
    </source>
</reference>
<name>A0A6L9L3B8_9BACT</name>
<feature type="domain" description="Fibronectin type-III" evidence="2">
    <location>
        <begin position="263"/>
        <end position="349"/>
    </location>
</feature>
<feature type="domain" description="Fibronectin type-III" evidence="2">
    <location>
        <begin position="436"/>
        <end position="525"/>
    </location>
</feature>
<feature type="domain" description="Fibronectin type-III" evidence="2">
    <location>
        <begin position="1"/>
        <end position="87"/>
    </location>
</feature>
<dbReference type="SMART" id="SM00060">
    <property type="entry name" value="FN3"/>
    <property type="match status" value="17"/>
</dbReference>
<dbReference type="PANTHER" id="PTHR46708:SF11">
    <property type="entry name" value="RECEPTOR-TYPE TYROSINE-PROTEIN PHOSPHATASE ETA-LIKE"/>
    <property type="match status" value="1"/>
</dbReference>
<accession>A0A6L9L3B8</accession>
<comment type="caution">
    <text evidence="3">The sequence shown here is derived from an EMBL/GenBank/DDBJ whole genome shotgun (WGS) entry which is preliminary data.</text>
</comment>
<feature type="domain" description="Fibronectin type-III" evidence="2">
    <location>
        <begin position="1592"/>
        <end position="1678"/>
    </location>
</feature>
<proteinExistence type="predicted"/>
<feature type="domain" description="Fibronectin type-III" evidence="2">
    <location>
        <begin position="1067"/>
        <end position="1156"/>
    </location>
</feature>
<gene>
    <name evidence="3" type="ORF">GK108_09540</name>
</gene>
<organism evidence="3 4">
    <name type="scientific">Spirosoma terrae</name>
    <dbReference type="NCBI Taxonomy" id="1968276"/>
    <lineage>
        <taxon>Bacteria</taxon>
        <taxon>Pseudomonadati</taxon>
        <taxon>Bacteroidota</taxon>
        <taxon>Cytophagia</taxon>
        <taxon>Cytophagales</taxon>
        <taxon>Cytophagaceae</taxon>
        <taxon>Spirosoma</taxon>
    </lineage>
</organism>
<sequence length="1750" mass="192995">MSEINHQSASLYWTYAGSNQPTYQVQWRSAGNASWHIESPVNTTLLSLTGLVNNTAYEWRVRTICATGDTSSFSSSSSFQTNCIKPDYLSTNRIDIQSTELRWGGFYGPGTYEVQWRPVGATSWNVIENLVNSYVTLVSLPLDTYFEWRVRKGCGNGAYSDFVNGTVFNTPCLSPLNLFAGNVGIDAAELIWTSQVSGTRFDLQWRQVGASTWNVVENISGTDYTIKGLTNETTYEWQVRSSCSATSKSDYTNIQTFRTRCPEPANLTVSSVTYNDATLEWQSISPVNLQWRQVGASAWSTALGVSPNYSLGGLINNTSYELRIQTVCAGGSVSAYSPIKTIMTRCEPPSSPYAYAGSNGVLQLSWYSNTISLVEVQWRVAGTLDWQSKKGISGREYTITGLTEGIFYEWRVRSTCSSTEYSEFVTGQSMIIPCTAATVVRQENMTDTSIDLVWNDTAPGTYEVQWRLVNTTNWATVSGITTTRYKLTGLANNSSYEWRLRKACSSTSLSEYTYPTSFTIRCQQPAYFASQNVSYSSATLTWNSDYYSNGPYELQYRPAGTTGWTSVFNLSISYSLTGLAGNTTYEWRVRSTCSAADFSAIQTFITQCNQPILETSVTNTDVNWAELQWHTSGNARQYEIQYRAVTNTDWITVRPDGSEIGSDYVSPKRYTLYGLQPGQTYVWRIRLRCSDSVYSDFVDGASFTTSCTIPIYLYGSQLGGSTLVISWSGPTLLSTYELQWRQVGASVWNEVSGITAKSYQISGLPSGASYEFRVRQLCSAGVVSEFSAIRTYTLLCHNPTVIATTTSATSIRLTWSYWELSDAESAARIHELRYRVAGSETWTILSGITGKSYSLTGLVAGSIYEYQVVSICESGMSQNYLATYRHSLSCPATFPGGVNAGNTSAVLTWFGSQENGYRLRWRVAGTLHWNEKAVLDKTYALTGLTNNTRYEWSVATDCGGDFLSDFLPIQTFQTACATINSVFTNSIGANRAQLYWYVNGLLSEATFTVQYRVKGAVVWSERTGLTATSLSLTGLANNSFYEARVKVSCGNEELISSILTFKTACGTPYNWTTSVITSQTAGIVWVPNADNAPIDLQWRNVDDGQDWQEVSNLTGGSYILTGLAPGTNYSFRVRSVCSLSDRTTWGYPISFSTLSTPKLLNVSVNTITAQSATVSWGDESINATYRVQWRKVDGSWATSGPITTKVYMLSNLELNTNYEVRVGYLGSDNGVTYGPVSSFTTYCYPVGSLQVSMITSQSARLSWFTNFDRTPVTVQWRVMGVTAWSSVSSVTAGTYSLTGLQANTLYEWRIQTPCSENTSQTTYLSSFRTVCQMPTGPEVLYVASGVATVRWSGVGPAYAIRYRAVGEAGWTSINNVTSTTYSLTGLQTGTTYEWAVATVCESTGTTIYTSALRFTASCSQPENLDVYTSSPNRAQLTWSGLESSYLLQYRPLGTSVWISVPAITSPYILGGLSMGTEYEWRVRASCSTDSEEAFRKGYTFSVSCWDVYSSEKTASPITSSSASLLWTVKPLMNYQLRWRAQGATAWAYAPTGVTSPYTLTGLSNNSLYEWQIASECQPDFDPSSVFRTSCDSPTALQVQNITSTSSQLKWNKSEENVAYELRWRQTGSSTWHTVSGISSLSYSLTGLNSSTGYEWQVRSQCSGGSDFPITATFKTVDDCQLGTYTIRSGDWNDPTVWSCGRIPIATDRIQIKHTISIPNGFSATIASVRYDTDGKLIFGTGAGIKIAGGL</sequence>
<dbReference type="PANTHER" id="PTHR46708">
    <property type="entry name" value="TENASCIN"/>
    <property type="match status" value="1"/>
</dbReference>
<dbReference type="EMBL" id="JAAFZH010000003">
    <property type="protein sequence ID" value="NDU95115.1"/>
    <property type="molecule type" value="Genomic_DNA"/>
</dbReference>
<feature type="domain" description="Fibronectin type-III" evidence="2">
    <location>
        <begin position="1245"/>
        <end position="1332"/>
    </location>
</feature>
<dbReference type="Proteomes" id="UP000474175">
    <property type="component" value="Unassembled WGS sequence"/>
</dbReference>
<dbReference type="InterPro" id="IPR050991">
    <property type="entry name" value="ECM_Regulatory_Proteins"/>
</dbReference>
<keyword evidence="4" id="KW-1185">Reference proteome</keyword>
<evidence type="ECO:0000256" key="1">
    <source>
        <dbReference type="ARBA" id="ARBA00022737"/>
    </source>
</evidence>
<dbReference type="InterPro" id="IPR003961">
    <property type="entry name" value="FN3_dom"/>
</dbReference>
<dbReference type="Gene3D" id="2.60.40.10">
    <property type="entry name" value="Immunoglobulins"/>
    <property type="match status" value="18"/>
</dbReference>
<dbReference type="SUPFAM" id="SSF49265">
    <property type="entry name" value="Fibronectin type III"/>
    <property type="match status" value="10"/>
</dbReference>
<evidence type="ECO:0000313" key="4">
    <source>
        <dbReference type="Proteomes" id="UP000474175"/>
    </source>
</evidence>
<dbReference type="PROSITE" id="PS50853">
    <property type="entry name" value="FN3"/>
    <property type="match status" value="12"/>
</dbReference>
<keyword evidence="1" id="KW-0677">Repeat</keyword>